<dbReference type="HOGENOM" id="CLU_130991_3_0_0"/>
<evidence type="ECO:0000313" key="2">
    <source>
        <dbReference type="EMBL" id="ACZ40924.1"/>
    </source>
</evidence>
<name>D1CAT1_SPHTD</name>
<proteinExistence type="predicted"/>
<dbReference type="InterPro" id="IPR014710">
    <property type="entry name" value="RmlC-like_jellyroll"/>
</dbReference>
<dbReference type="InParanoid" id="D1CAT1"/>
<evidence type="ECO:0000313" key="3">
    <source>
        <dbReference type="Proteomes" id="UP000002027"/>
    </source>
</evidence>
<gene>
    <name evidence="2" type="ordered locus">Sthe_3525</name>
</gene>
<protein>
    <submittedName>
        <fullName evidence="2">Cupin 2 conserved barrel domain protein</fullName>
    </submittedName>
</protein>
<dbReference type="InterPro" id="IPR011051">
    <property type="entry name" value="RmlC_Cupin_sf"/>
</dbReference>
<dbReference type="eggNOG" id="COG1917">
    <property type="taxonomic scope" value="Bacteria"/>
</dbReference>
<dbReference type="AlphaFoldDB" id="D1CAT1"/>
<dbReference type="EMBL" id="CP001824">
    <property type="protein sequence ID" value="ACZ40924.1"/>
    <property type="molecule type" value="Genomic_DNA"/>
</dbReference>
<feature type="domain" description="Cupin type-2" evidence="1">
    <location>
        <begin position="27"/>
        <end position="95"/>
    </location>
</feature>
<dbReference type="CDD" id="cd06982">
    <property type="entry name" value="cupin_BauB-like"/>
    <property type="match status" value="1"/>
</dbReference>
<reference evidence="2 3" key="2">
    <citation type="journal article" date="2010" name="Stand. Genomic Sci.">
        <title>Complete genome sequence of Desulfohalobium retbaense type strain (HR(100)).</title>
        <authorList>
            <person name="Spring S."/>
            <person name="Nolan M."/>
            <person name="Lapidus A."/>
            <person name="Glavina Del Rio T."/>
            <person name="Copeland A."/>
            <person name="Tice H."/>
            <person name="Cheng J.F."/>
            <person name="Lucas S."/>
            <person name="Land M."/>
            <person name="Chen F."/>
            <person name="Bruce D."/>
            <person name="Goodwin L."/>
            <person name="Pitluck S."/>
            <person name="Ivanova N."/>
            <person name="Mavromatis K."/>
            <person name="Mikhailova N."/>
            <person name="Pati A."/>
            <person name="Chen A."/>
            <person name="Palaniappan K."/>
            <person name="Hauser L."/>
            <person name="Chang Y.J."/>
            <person name="Jeffries C.D."/>
            <person name="Munk C."/>
            <person name="Kiss H."/>
            <person name="Chain P."/>
            <person name="Han C."/>
            <person name="Brettin T."/>
            <person name="Detter J.C."/>
            <person name="Schuler E."/>
            <person name="Goker M."/>
            <person name="Rohde M."/>
            <person name="Bristow J."/>
            <person name="Eisen J.A."/>
            <person name="Markowitz V."/>
            <person name="Hugenholtz P."/>
            <person name="Kyrpides N.C."/>
            <person name="Klenk H.P."/>
        </authorList>
    </citation>
    <scope>NUCLEOTIDE SEQUENCE [LARGE SCALE GENOMIC DNA]</scope>
    <source>
        <strain evidence="3">ATCC 49802 / DSM 20745 / S 6022</strain>
    </source>
</reference>
<dbReference type="SUPFAM" id="SSF51182">
    <property type="entry name" value="RmlC-like cupins"/>
    <property type="match status" value="1"/>
</dbReference>
<dbReference type="Pfam" id="PF07883">
    <property type="entry name" value="Cupin_2"/>
    <property type="match status" value="1"/>
</dbReference>
<dbReference type="InterPro" id="IPR013096">
    <property type="entry name" value="Cupin_2"/>
</dbReference>
<dbReference type="OrthoDB" id="676420at2"/>
<dbReference type="Proteomes" id="UP000002027">
    <property type="component" value="Chromosome 2"/>
</dbReference>
<dbReference type="KEGG" id="sti:Sthe_3525"/>
<dbReference type="RefSeq" id="WP_012873959.1">
    <property type="nucleotide sequence ID" value="NC_013524.1"/>
</dbReference>
<organism evidence="2 3">
    <name type="scientific">Sphaerobacter thermophilus (strain ATCC 49802 / DSM 20745 / KCCM 41009 / NCIMB 13125 / S 6022)</name>
    <dbReference type="NCBI Taxonomy" id="479434"/>
    <lineage>
        <taxon>Bacteria</taxon>
        <taxon>Pseudomonadati</taxon>
        <taxon>Thermomicrobiota</taxon>
        <taxon>Thermomicrobia</taxon>
        <taxon>Sphaerobacterales</taxon>
        <taxon>Sphaerobacterineae</taxon>
        <taxon>Sphaerobacteraceae</taxon>
        <taxon>Sphaerobacter</taxon>
    </lineage>
</organism>
<keyword evidence="3" id="KW-1185">Reference proteome</keyword>
<accession>D1CAT1</accession>
<sequence length="101" mass="11407">MSEAVSADRPLAVPTRQLETERVIVTEWRFAPGAHTGWHTHQYDYVVVPITTGQLRLETPNGTVTADLVTGQSYSREKGVEHDVINDNPFEFVFIEIELKP</sequence>
<evidence type="ECO:0000259" key="1">
    <source>
        <dbReference type="Pfam" id="PF07883"/>
    </source>
</evidence>
<reference evidence="3" key="1">
    <citation type="submission" date="2009-11" db="EMBL/GenBank/DDBJ databases">
        <title>The complete chromosome 2 of Sphaerobacter thermophilus DSM 20745.</title>
        <authorList>
            <person name="Lucas S."/>
            <person name="Copeland A."/>
            <person name="Lapidus A."/>
            <person name="Glavina del Rio T."/>
            <person name="Dalin E."/>
            <person name="Tice H."/>
            <person name="Bruce D."/>
            <person name="Goodwin L."/>
            <person name="Pitluck S."/>
            <person name="Kyrpides N."/>
            <person name="Mavromatis K."/>
            <person name="Ivanova N."/>
            <person name="Mikhailova N."/>
            <person name="LaButti K.M."/>
            <person name="Clum A."/>
            <person name="Sun H.I."/>
            <person name="Brettin T."/>
            <person name="Detter J.C."/>
            <person name="Han C."/>
            <person name="Larimer F."/>
            <person name="Land M."/>
            <person name="Hauser L."/>
            <person name="Markowitz V."/>
            <person name="Cheng J.F."/>
            <person name="Hugenholtz P."/>
            <person name="Woyke T."/>
            <person name="Wu D."/>
            <person name="Steenblock K."/>
            <person name="Schneider S."/>
            <person name="Pukall R."/>
            <person name="Goeker M."/>
            <person name="Klenk H.P."/>
            <person name="Eisen J.A."/>
        </authorList>
    </citation>
    <scope>NUCLEOTIDE SEQUENCE [LARGE SCALE GENOMIC DNA]</scope>
    <source>
        <strain evidence="3">ATCC 49802 / DSM 20745 / S 6022</strain>
    </source>
</reference>
<dbReference type="Gene3D" id="2.60.120.10">
    <property type="entry name" value="Jelly Rolls"/>
    <property type="match status" value="1"/>
</dbReference>
<dbReference type="STRING" id="479434.Sthe_3525"/>